<dbReference type="EMBL" id="WJNG01000015">
    <property type="protein sequence ID" value="MRH44322.1"/>
    <property type="molecule type" value="Genomic_DNA"/>
</dbReference>
<evidence type="ECO:0000256" key="1">
    <source>
        <dbReference type="SAM" id="Phobius"/>
    </source>
</evidence>
<comment type="caution">
    <text evidence="3">The sequence shown here is derived from an EMBL/GenBank/DDBJ whole genome shotgun (WGS) entry which is preliminary data.</text>
</comment>
<feature type="domain" description="TadE-like" evidence="2">
    <location>
        <begin position="7"/>
        <end position="49"/>
    </location>
</feature>
<name>A0A6A8DSY6_9BACI</name>
<dbReference type="Pfam" id="PF07811">
    <property type="entry name" value="TadE"/>
    <property type="match status" value="1"/>
</dbReference>
<evidence type="ECO:0000259" key="2">
    <source>
        <dbReference type="Pfam" id="PF07811"/>
    </source>
</evidence>
<dbReference type="Proteomes" id="UP000799092">
    <property type="component" value="Unassembled WGS sequence"/>
</dbReference>
<keyword evidence="4" id="KW-1185">Reference proteome</keyword>
<dbReference type="AlphaFoldDB" id="A0A6A8DSY6"/>
<evidence type="ECO:0000313" key="4">
    <source>
        <dbReference type="Proteomes" id="UP000799092"/>
    </source>
</evidence>
<feature type="transmembrane region" description="Helical" evidence="1">
    <location>
        <begin position="12"/>
        <end position="35"/>
    </location>
</feature>
<dbReference type="InterPro" id="IPR012495">
    <property type="entry name" value="TadE-like_dom"/>
</dbReference>
<keyword evidence="1" id="KW-0812">Transmembrane</keyword>
<sequence length="127" mass="14045">MKRDERGQSIVEFALVLPLLLFLLVGMLDFGRILYSYSALHFTAQETVRLGGFGRDDAAIIQFARDNFTAGDSALLEVDITPGQSLRASGDYVTVSLTYPIQSMTPIINDVLPSDFSLRVNSTIRIE</sequence>
<reference evidence="3" key="1">
    <citation type="submission" date="2019-11" db="EMBL/GenBank/DDBJ databases">
        <authorList>
            <person name="Li J."/>
        </authorList>
    </citation>
    <scope>NUCLEOTIDE SEQUENCE</scope>
    <source>
        <strain evidence="3">B6B</strain>
    </source>
</reference>
<gene>
    <name evidence="3" type="ORF">GH741_16890</name>
</gene>
<dbReference type="OrthoDB" id="1683505at2"/>
<dbReference type="RefSeq" id="WP_153737926.1">
    <property type="nucleotide sequence ID" value="NZ_WJNG01000015.1"/>
</dbReference>
<organism evidence="3 4">
    <name type="scientific">Aquibacillus halophilus</name>
    <dbReference type="NCBI Taxonomy" id="930132"/>
    <lineage>
        <taxon>Bacteria</taxon>
        <taxon>Bacillati</taxon>
        <taxon>Bacillota</taxon>
        <taxon>Bacilli</taxon>
        <taxon>Bacillales</taxon>
        <taxon>Bacillaceae</taxon>
        <taxon>Aquibacillus</taxon>
    </lineage>
</organism>
<keyword evidence="1" id="KW-1133">Transmembrane helix</keyword>
<accession>A0A6A8DSY6</accession>
<evidence type="ECO:0000313" key="3">
    <source>
        <dbReference type="EMBL" id="MRH44322.1"/>
    </source>
</evidence>
<protein>
    <submittedName>
        <fullName evidence="3">Pilus assembly protein</fullName>
    </submittedName>
</protein>
<keyword evidence="1" id="KW-0472">Membrane</keyword>
<proteinExistence type="predicted"/>